<dbReference type="InterPro" id="IPR023828">
    <property type="entry name" value="Peptidase_S8_Ser-AS"/>
</dbReference>
<dbReference type="Gene3D" id="2.130.10.130">
    <property type="entry name" value="Integrin alpha, N-terminal"/>
    <property type="match status" value="2"/>
</dbReference>
<dbReference type="Pfam" id="PF22148">
    <property type="entry name" value="Fervidolysin_NPro-like"/>
    <property type="match status" value="1"/>
</dbReference>
<dbReference type="PANTHER" id="PTHR43806:SF11">
    <property type="entry name" value="CEREVISIN-RELATED"/>
    <property type="match status" value="1"/>
</dbReference>
<dbReference type="PROSITE" id="PS00138">
    <property type="entry name" value="SUBTILASE_SER"/>
    <property type="match status" value="1"/>
</dbReference>
<dbReference type="GO" id="GO:0000272">
    <property type="term" value="P:polysaccharide catabolic process"/>
    <property type="evidence" value="ECO:0007669"/>
    <property type="project" value="InterPro"/>
</dbReference>
<evidence type="ECO:0000313" key="9">
    <source>
        <dbReference type="Proteomes" id="UP000051861"/>
    </source>
</evidence>
<dbReference type="GO" id="GO:0004252">
    <property type="term" value="F:serine-type endopeptidase activity"/>
    <property type="evidence" value="ECO:0007669"/>
    <property type="project" value="UniProtKB-UniRule"/>
</dbReference>
<dbReference type="GO" id="GO:0004553">
    <property type="term" value="F:hydrolase activity, hydrolyzing O-glycosyl compounds"/>
    <property type="evidence" value="ECO:0007669"/>
    <property type="project" value="InterPro"/>
</dbReference>
<organism evidence="8 9">
    <name type="scientific">candidate division WOR-1 bacterium DG_54_3</name>
    <dbReference type="NCBI Taxonomy" id="1703775"/>
    <lineage>
        <taxon>Bacteria</taxon>
        <taxon>Bacillati</taxon>
        <taxon>Saganbacteria</taxon>
    </lineage>
</organism>
<evidence type="ECO:0000313" key="8">
    <source>
        <dbReference type="EMBL" id="KPJ65054.1"/>
    </source>
</evidence>
<dbReference type="InterPro" id="IPR000209">
    <property type="entry name" value="Peptidase_S8/S53_dom"/>
</dbReference>
<dbReference type="CDD" id="cd07473">
    <property type="entry name" value="Peptidases_S8_Subtilisin_like"/>
    <property type="match status" value="1"/>
</dbReference>
<dbReference type="Gene3D" id="1.10.1330.10">
    <property type="entry name" value="Dockerin domain"/>
    <property type="match status" value="1"/>
</dbReference>
<dbReference type="InterPro" id="IPR002105">
    <property type="entry name" value="Dockerin_1_rpt"/>
</dbReference>
<comment type="similarity">
    <text evidence="1 5 6">Belongs to the peptidase S8 family.</text>
</comment>
<reference evidence="8 9" key="1">
    <citation type="journal article" date="2015" name="Microbiome">
        <title>Genomic resolution of linkages in carbon, nitrogen, and sulfur cycling among widespread estuary sediment bacteria.</title>
        <authorList>
            <person name="Baker B.J."/>
            <person name="Lazar C.S."/>
            <person name="Teske A.P."/>
            <person name="Dick G.J."/>
        </authorList>
    </citation>
    <scope>NUCLEOTIDE SEQUENCE [LARGE SCALE GENOMIC DNA]</scope>
    <source>
        <strain evidence="8">DG_54_3</strain>
    </source>
</reference>
<evidence type="ECO:0000259" key="7">
    <source>
        <dbReference type="PROSITE" id="PS51766"/>
    </source>
</evidence>
<name>A0A0S7XRF3_UNCSA</name>
<gene>
    <name evidence="8" type="ORF">AMJ44_11200</name>
</gene>
<keyword evidence="3 5" id="KW-0378">Hydrolase</keyword>
<dbReference type="InterPro" id="IPR023827">
    <property type="entry name" value="Peptidase_S8_Asp-AS"/>
</dbReference>
<dbReference type="Pfam" id="PF00404">
    <property type="entry name" value="Dockerin_1"/>
    <property type="match status" value="1"/>
</dbReference>
<dbReference type="SUPFAM" id="SSF63446">
    <property type="entry name" value="Type I dockerin domain"/>
    <property type="match status" value="1"/>
</dbReference>
<comment type="caution">
    <text evidence="8">The sequence shown here is derived from an EMBL/GenBank/DDBJ whole genome shotgun (WGS) entry which is preliminary data.</text>
</comment>
<dbReference type="Gene3D" id="3.40.50.200">
    <property type="entry name" value="Peptidase S8/S53 domain"/>
    <property type="match status" value="1"/>
</dbReference>
<dbReference type="InterPro" id="IPR054399">
    <property type="entry name" value="Fervidolysin-like_N_prodom"/>
</dbReference>
<feature type="active site" description="Charge relay system" evidence="5">
    <location>
        <position position="272"/>
    </location>
</feature>
<dbReference type="PROSITE" id="PS51892">
    <property type="entry name" value="SUBTILASE"/>
    <property type="match status" value="1"/>
</dbReference>
<dbReference type="InterPro" id="IPR036852">
    <property type="entry name" value="Peptidase_S8/S53_dom_sf"/>
</dbReference>
<feature type="domain" description="Dockerin" evidence="7">
    <location>
        <begin position="1210"/>
        <end position="1275"/>
    </location>
</feature>
<dbReference type="InterPro" id="IPR028994">
    <property type="entry name" value="Integrin_alpha_N"/>
</dbReference>
<dbReference type="InterPro" id="IPR050131">
    <property type="entry name" value="Peptidase_S8_subtilisin-like"/>
</dbReference>
<feature type="active site" description="Charge relay system" evidence="5">
    <location>
        <position position="446"/>
    </location>
</feature>
<dbReference type="InterPro" id="IPR036439">
    <property type="entry name" value="Dockerin_dom_sf"/>
</dbReference>
<dbReference type="PROSITE" id="PS00018">
    <property type="entry name" value="EF_HAND_1"/>
    <property type="match status" value="2"/>
</dbReference>
<evidence type="ECO:0000256" key="6">
    <source>
        <dbReference type="RuleBase" id="RU003355"/>
    </source>
</evidence>
<dbReference type="Pfam" id="PF00082">
    <property type="entry name" value="Peptidase_S8"/>
    <property type="match status" value="1"/>
</dbReference>
<dbReference type="PROSITE" id="PS51766">
    <property type="entry name" value="DOCKERIN"/>
    <property type="match status" value="1"/>
</dbReference>
<dbReference type="CDD" id="cd14256">
    <property type="entry name" value="Dockerin_I"/>
    <property type="match status" value="1"/>
</dbReference>
<dbReference type="PROSITE" id="PS00136">
    <property type="entry name" value="SUBTILASE_ASP"/>
    <property type="match status" value="1"/>
</dbReference>
<dbReference type="InterPro" id="IPR015500">
    <property type="entry name" value="Peptidase_S8_subtilisin-rel"/>
</dbReference>
<dbReference type="InterPro" id="IPR034204">
    <property type="entry name" value="PfSUB1-like_cat_dom"/>
</dbReference>
<evidence type="ECO:0000256" key="1">
    <source>
        <dbReference type="ARBA" id="ARBA00011073"/>
    </source>
</evidence>
<evidence type="ECO:0000256" key="2">
    <source>
        <dbReference type="ARBA" id="ARBA00022670"/>
    </source>
</evidence>
<evidence type="ECO:0000256" key="3">
    <source>
        <dbReference type="ARBA" id="ARBA00022801"/>
    </source>
</evidence>
<protein>
    <recommendedName>
        <fullName evidence="7">Dockerin domain-containing protein</fullName>
    </recommendedName>
</protein>
<feature type="active site" description="Charge relay system" evidence="5">
    <location>
        <position position="209"/>
    </location>
</feature>
<proteinExistence type="inferred from homology"/>
<dbReference type="PATRIC" id="fig|1703775.3.peg.1147"/>
<dbReference type="GO" id="GO:0006508">
    <property type="term" value="P:proteolysis"/>
    <property type="evidence" value="ECO:0007669"/>
    <property type="project" value="UniProtKB-KW"/>
</dbReference>
<dbReference type="PROSITE" id="PS00137">
    <property type="entry name" value="SUBTILASE_HIS"/>
    <property type="match status" value="1"/>
</dbReference>
<accession>A0A0S7XRF3</accession>
<dbReference type="InterPro" id="IPR016134">
    <property type="entry name" value="Dockerin_dom"/>
</dbReference>
<sequence length="1286" mass="139738">MKKKSLGFIIVLLIGALFFIPSVTYSIYTGRDKAKQVKMEFSPTRLIVKLKPEVDKKVTLGKVQGRVTTGLAGFDSLNLKFEVKKQEKLFKEFKETVLKLDKLSGVYILEVPAGTDLKKMKQEYESRPEVEYAELDYKFELFDAPNDPLFEYQWYLNNTGQGYLGVNRVPGDYNDTQVIKYGTPDADIDALEAWERNDSITVPLVGIIDTGLDLDHEDLADHIWTNPGEIPGDSIDNDHNGFVDDFYGWDFSGDSSALYPVGDNDPTDYYGHGTHCAGIAAAVRSNEIGVSGINTPCKIMAIKFFPNCHSSLGARSIIYAADMGCDVINMSWGGPYPSKLIEEALDYAIYRGVLPIAASGNSGGEDYFYPASLPQVFTVGASNSDDSVTDFSTYGEHIEVVAPGEDILSLRADSTDMYGVPPGGASGIEPGVHIVDGLYYLADGTSMASPCVVGVAAYILAASPGINNDSVKQIIRNSADDIDSLGHDIRSGHGRVNLNSALQLISGRLAKIDYPYENAIVSGDVAIMGTASGDSFENYVLEYGEGFSPEEWTQITISDVPVSKDTLGIWNSFGLAGLFTIRLTVGDQNQAVVHVIANNDIHVEITSPSDGDTIKGYSQVWGYTVVPDFSHYTLEYGYGESPSYWFPITTSTKMVADNILGNWLVSFLEENYLYSLRLAVETNSGQIYEDTVVVTVESPVNWSEDLAGFGSLSPAVGNVDGDVYDEVVVGVGAYVEHEPDGRGIEVFSHEGQREPGWPKDTNEFMLSSPALGDLDGDSINDIIICSQEPGPGGGWVHAYLSSSDDWVRAAFTRGCDGHGINFLATPVIADLENDGYLEVLTVNNAGTVYAWRHDGDPVIPGSDGVFAQVAISSFCGPGFPCLTVADLDVDGENEVIAGLGWGGWEPEGGIYIWDIEGNALLGPGDYPYKLNCLYGIAVANIDENEDLEIITFGADTNYLALYAFKKDSTQPANYPIVLEDLDPGFWFGNHPAIGDLEGDRILEIVVTVWMIGEARVYAWHQDGTPLGSVGSAGLLVSIKSPNAERKREILSTLGNNIGEIVAKIRSMGREEKDSLILAFADPIFASVSGTFGSPVLADVDGDGSVDIIARVGYLLSTDYERVFAWDYQGDTVPGFPLYASSEASFAAMCMYTPVMADLDKDRKLDMVLCTEEPRAVVSWEFDTDYAPIKMHWPKYMHDKHNRGIFRIEDYIPACGDANGDGVINSADIVYLINYLFKGGPAPDPLEVGDLNCDGVINSADVVYLINYLFKGGPPPCDPNDDGIPDC</sequence>
<dbReference type="PANTHER" id="PTHR43806">
    <property type="entry name" value="PEPTIDASE S8"/>
    <property type="match status" value="1"/>
</dbReference>
<dbReference type="SUPFAM" id="SSF69318">
    <property type="entry name" value="Integrin alpha N-terminal domain"/>
    <property type="match status" value="3"/>
</dbReference>
<evidence type="ECO:0000256" key="5">
    <source>
        <dbReference type="PROSITE-ProRule" id="PRU01240"/>
    </source>
</evidence>
<evidence type="ECO:0000256" key="4">
    <source>
        <dbReference type="ARBA" id="ARBA00022825"/>
    </source>
</evidence>
<dbReference type="Proteomes" id="UP000051861">
    <property type="component" value="Unassembled WGS sequence"/>
</dbReference>
<dbReference type="SUPFAM" id="SSF52743">
    <property type="entry name" value="Subtilisin-like"/>
    <property type="match status" value="1"/>
</dbReference>
<keyword evidence="4 5" id="KW-0720">Serine protease</keyword>
<dbReference type="EMBL" id="LIZX01000140">
    <property type="protein sequence ID" value="KPJ65054.1"/>
    <property type="molecule type" value="Genomic_DNA"/>
</dbReference>
<dbReference type="InterPro" id="IPR018247">
    <property type="entry name" value="EF_Hand_1_Ca_BS"/>
</dbReference>
<dbReference type="InterPro" id="IPR022398">
    <property type="entry name" value="Peptidase_S8_His-AS"/>
</dbReference>
<dbReference type="PRINTS" id="PR00723">
    <property type="entry name" value="SUBTILISIN"/>
</dbReference>
<keyword evidence="2 5" id="KW-0645">Protease</keyword>